<name>A0A3S0QRN8_9BACI</name>
<feature type="region of interest" description="Disordered" evidence="2">
    <location>
        <begin position="279"/>
        <end position="300"/>
    </location>
</feature>
<feature type="signal peptide" evidence="3">
    <location>
        <begin position="1"/>
        <end position="31"/>
    </location>
</feature>
<sequence length="544" mass="60140">MKTKKSGKNLFTAAAALTVIASTVTPGVASAAQFSDIQGTSLEGITTELVDMGIISGYPDGTFKPNKDLTRSDVVKLIGKYLIVNGYKIPSDYKTKMRFTDLTSNSNDELLQYAALVKDEGIFNGDNGKLNPSDKITRENMAVVLVNVLSTIHQFDYTTYVDNQSFKNEVVDLYKAKESARPAINVLDYYDITKVELFNPKKIVTRVQFAQFLYNLTKIKEPNLSVTQVDVISNNQLLVTLSDQSTHYVTLSNPLTENVQETVEFEIDGIQYKAVVEYEKEENEEPTTNPDNGSTDDDTKISDYKVESDALLFAVTSDGKFIESDDANIQVFGLIGDNEVELPSSAYNITTDSKYLTIEGNRVTANPEAIDADGILENETDKYEAEIRITINETGETITHSITISRENVKASGKFELIDKNSLSEKLLKDIEIDISENDLQLTTSDLFSEILEEGFFEIEDQYGNEPLSINASTGEVIFFDGSSDYIRPIISEVNSSNDDVVISSNGTSSTTIKLGENGLTEGDSFTLTLTIDDASQSIRVYIR</sequence>
<gene>
    <name evidence="5" type="ORF">EKG35_15895</name>
</gene>
<evidence type="ECO:0000256" key="2">
    <source>
        <dbReference type="SAM" id="MobiDB-lite"/>
    </source>
</evidence>
<dbReference type="RefSeq" id="WP_126295531.1">
    <property type="nucleotide sequence ID" value="NZ_CP155468.1"/>
</dbReference>
<dbReference type="InterPro" id="IPR001119">
    <property type="entry name" value="SLH_dom"/>
</dbReference>
<evidence type="ECO:0000256" key="3">
    <source>
        <dbReference type="SAM" id="SignalP"/>
    </source>
</evidence>
<keyword evidence="6" id="KW-1185">Reference proteome</keyword>
<feature type="domain" description="SLH" evidence="4">
    <location>
        <begin position="94"/>
        <end position="159"/>
    </location>
</feature>
<dbReference type="InterPro" id="IPR051465">
    <property type="entry name" value="Cell_Envelope_Struct_Comp"/>
</dbReference>
<feature type="domain" description="SLH" evidence="4">
    <location>
        <begin position="29"/>
        <end position="92"/>
    </location>
</feature>
<proteinExistence type="predicted"/>
<dbReference type="Proteomes" id="UP000276349">
    <property type="component" value="Unassembled WGS sequence"/>
</dbReference>
<reference evidence="5 6" key="1">
    <citation type="submission" date="2018-12" db="EMBL/GenBank/DDBJ databases">
        <authorList>
            <person name="Yu L."/>
        </authorList>
    </citation>
    <scope>NUCLEOTIDE SEQUENCE [LARGE SCALE GENOMIC DNA]</scope>
    <source>
        <strain evidence="5 6">S5H2222</strain>
    </source>
</reference>
<comment type="caution">
    <text evidence="5">The sequence shown here is derived from an EMBL/GenBank/DDBJ whole genome shotgun (WGS) entry which is preliminary data.</text>
</comment>
<feature type="chain" id="PRO_5018610934" evidence="3">
    <location>
        <begin position="32"/>
        <end position="544"/>
    </location>
</feature>
<dbReference type="PANTHER" id="PTHR43308:SF5">
    <property type="entry name" value="S-LAYER PROTEIN _ PEPTIDOGLYCAN ENDO-BETA-N-ACETYLGLUCOSAMINIDASE"/>
    <property type="match status" value="1"/>
</dbReference>
<protein>
    <submittedName>
        <fullName evidence="5">S-layer homology domain-containing protein</fullName>
    </submittedName>
</protein>
<dbReference type="Pfam" id="PF00395">
    <property type="entry name" value="SLH"/>
    <property type="match status" value="2"/>
</dbReference>
<dbReference type="OrthoDB" id="2440872at2"/>
<evidence type="ECO:0000313" key="5">
    <source>
        <dbReference type="EMBL" id="RTQ89818.1"/>
    </source>
</evidence>
<organism evidence="5 6">
    <name type="scientific">Lysinibacillus telephonicus</name>
    <dbReference type="NCBI Taxonomy" id="1714840"/>
    <lineage>
        <taxon>Bacteria</taxon>
        <taxon>Bacillati</taxon>
        <taxon>Bacillota</taxon>
        <taxon>Bacilli</taxon>
        <taxon>Bacillales</taxon>
        <taxon>Bacillaceae</taxon>
        <taxon>Lysinibacillus</taxon>
    </lineage>
</organism>
<keyword evidence="1 3" id="KW-0732">Signal</keyword>
<evidence type="ECO:0000313" key="6">
    <source>
        <dbReference type="Proteomes" id="UP000276349"/>
    </source>
</evidence>
<dbReference type="AlphaFoldDB" id="A0A3S0QRN8"/>
<accession>A0A3S0QRN8</accession>
<evidence type="ECO:0000259" key="4">
    <source>
        <dbReference type="PROSITE" id="PS51272"/>
    </source>
</evidence>
<evidence type="ECO:0000256" key="1">
    <source>
        <dbReference type="ARBA" id="ARBA00022729"/>
    </source>
</evidence>
<dbReference type="EMBL" id="RXNR01000058">
    <property type="protein sequence ID" value="RTQ89818.1"/>
    <property type="molecule type" value="Genomic_DNA"/>
</dbReference>
<dbReference type="PROSITE" id="PS51272">
    <property type="entry name" value="SLH"/>
    <property type="match status" value="2"/>
</dbReference>
<dbReference type="PANTHER" id="PTHR43308">
    <property type="entry name" value="OUTER MEMBRANE PROTEIN ALPHA-RELATED"/>
    <property type="match status" value="1"/>
</dbReference>